<sequence>MRQLPTKDDEGKPVFNVDDQKVGIVTEVRDGTAYVDPNPSLVNQYKMLLGWKDDSKEIYPLPKDAIAEITEKELRLQIHDSEHETD</sequence>
<name>A0AAV3UF09_9EURY</name>
<organism evidence="1 2">
    <name type="scientific">Haladaptatus pallidirubidus</name>
    <dbReference type="NCBI Taxonomy" id="1008152"/>
    <lineage>
        <taxon>Archaea</taxon>
        <taxon>Methanobacteriati</taxon>
        <taxon>Methanobacteriota</taxon>
        <taxon>Stenosarchaea group</taxon>
        <taxon>Halobacteria</taxon>
        <taxon>Halobacteriales</taxon>
        <taxon>Haladaptataceae</taxon>
        <taxon>Haladaptatus</taxon>
    </lineage>
</organism>
<dbReference type="EMBL" id="BAABKX010000001">
    <property type="protein sequence ID" value="GAA5045753.1"/>
    <property type="molecule type" value="Genomic_DNA"/>
</dbReference>
<accession>A0AAV3UF09</accession>
<proteinExistence type="predicted"/>
<evidence type="ECO:0008006" key="3">
    <source>
        <dbReference type="Google" id="ProtNLM"/>
    </source>
</evidence>
<protein>
    <recommendedName>
        <fullName evidence="3">PRC-barrel domain-containing protein</fullName>
    </recommendedName>
</protein>
<reference evidence="1 2" key="1">
    <citation type="journal article" date="2019" name="Int. J. Syst. Evol. Microbiol.">
        <title>The Global Catalogue of Microorganisms (GCM) 10K type strain sequencing project: providing services to taxonomists for standard genome sequencing and annotation.</title>
        <authorList>
            <consortium name="The Broad Institute Genomics Platform"/>
            <consortium name="The Broad Institute Genome Sequencing Center for Infectious Disease"/>
            <person name="Wu L."/>
            <person name="Ma J."/>
        </authorList>
    </citation>
    <scope>NUCLEOTIDE SEQUENCE [LARGE SCALE GENOMIC DNA]</scope>
    <source>
        <strain evidence="1 2">JCM 17504</strain>
    </source>
</reference>
<comment type="caution">
    <text evidence="1">The sequence shown here is derived from an EMBL/GenBank/DDBJ whole genome shotgun (WGS) entry which is preliminary data.</text>
</comment>
<dbReference type="AlphaFoldDB" id="A0AAV3UF09"/>
<keyword evidence="2" id="KW-1185">Reference proteome</keyword>
<gene>
    <name evidence="1" type="ORF">GCM10025751_14110</name>
</gene>
<evidence type="ECO:0000313" key="1">
    <source>
        <dbReference type="EMBL" id="GAA5045753.1"/>
    </source>
</evidence>
<dbReference type="RefSeq" id="WP_227776195.1">
    <property type="nucleotide sequence ID" value="NZ_BAABKX010000001.1"/>
</dbReference>
<evidence type="ECO:0000313" key="2">
    <source>
        <dbReference type="Proteomes" id="UP001501729"/>
    </source>
</evidence>
<dbReference type="GeneID" id="68611998"/>
<dbReference type="Proteomes" id="UP001501729">
    <property type="component" value="Unassembled WGS sequence"/>
</dbReference>